<dbReference type="EMBL" id="CP157679">
    <property type="protein sequence ID" value="XBP73210.1"/>
    <property type="molecule type" value="Genomic_DNA"/>
</dbReference>
<keyword evidence="1" id="KW-0378">Hydrolase</keyword>
<dbReference type="GO" id="GO:0004061">
    <property type="term" value="F:arylformamidase activity"/>
    <property type="evidence" value="ECO:0007669"/>
    <property type="project" value="InterPro"/>
</dbReference>
<dbReference type="InterPro" id="IPR007325">
    <property type="entry name" value="KFase/CYL"/>
</dbReference>
<accession>A0AAU7M000</accession>
<dbReference type="EC" id="3.5.-.-" evidence="1"/>
<gene>
    <name evidence="1" type="ORF">ABLV49_24960</name>
</gene>
<geneLocation type="plasmid" evidence="1">
    <name>p4</name>
</geneLocation>
<reference evidence="1" key="1">
    <citation type="submission" date="2024-05" db="EMBL/GenBank/DDBJ databases">
        <authorList>
            <person name="Bunk B."/>
            <person name="Swiderski J."/>
            <person name="Sproer C."/>
            <person name="Thiel V."/>
        </authorList>
    </citation>
    <scope>NUCLEOTIDE SEQUENCE</scope>
    <source>
        <strain evidence="1">DSM 17735</strain>
        <plasmid evidence="1">p4</plasmid>
    </source>
</reference>
<dbReference type="RefSeq" id="WP_349283252.1">
    <property type="nucleotide sequence ID" value="NZ_CBCSCU010000015.1"/>
</dbReference>
<protein>
    <submittedName>
        <fullName evidence="1">Cyclase family protein</fullName>
        <ecNumber evidence="1">3.5.-.-</ecNumber>
    </submittedName>
</protein>
<organism evidence="1">
    <name type="scientific">Polaromonas hydrogenivorans</name>
    <dbReference type="NCBI Taxonomy" id="335476"/>
    <lineage>
        <taxon>Bacteria</taxon>
        <taxon>Pseudomonadati</taxon>
        <taxon>Pseudomonadota</taxon>
        <taxon>Betaproteobacteria</taxon>
        <taxon>Burkholderiales</taxon>
        <taxon>Comamonadaceae</taxon>
        <taxon>Polaromonas</taxon>
    </lineage>
</organism>
<dbReference type="InterPro" id="IPR037175">
    <property type="entry name" value="KFase_sf"/>
</dbReference>
<name>A0AAU7M000_9BURK</name>
<dbReference type="Gene3D" id="3.50.30.50">
    <property type="entry name" value="Putative cyclase"/>
    <property type="match status" value="1"/>
</dbReference>
<dbReference type="PANTHER" id="PTHR34861">
    <property type="match status" value="1"/>
</dbReference>
<dbReference type="GO" id="GO:0019441">
    <property type="term" value="P:L-tryptophan catabolic process to kynurenine"/>
    <property type="evidence" value="ECO:0007669"/>
    <property type="project" value="InterPro"/>
</dbReference>
<dbReference type="SUPFAM" id="SSF102198">
    <property type="entry name" value="Putative cyclase"/>
    <property type="match status" value="1"/>
</dbReference>
<dbReference type="PANTHER" id="PTHR34861:SF10">
    <property type="entry name" value="CYCLASE"/>
    <property type="match status" value="1"/>
</dbReference>
<evidence type="ECO:0000313" key="1">
    <source>
        <dbReference type="EMBL" id="XBP73210.1"/>
    </source>
</evidence>
<keyword evidence="1" id="KW-0614">Plasmid</keyword>
<dbReference type="AlphaFoldDB" id="A0AAU7M000"/>
<sequence length="292" mass="30556">MSSHQSSTQNYPTTLSGALRFIDKAAVARGMAAVKRYEAISLGMPIVHGGGPIAPLRSPTQHYMRRHGGDYATGAKKEVDGFGFSDDVIMLSTHGTTHVDALCHVFCCGHMFGGIPASEVSSSGSRHLGAETIPAIATRAIVVDAVPEGTQWLAPGHGIPAARLQALIDAAGLTVEPGDALIVRTGSLLAYRHGEAHDRSWPGLGADCVEWVKEKKISLIGADNIGVEVIPSQVPGVATPLHSGLMFAEGVLFIELMDLEAVAGKTFEAMLTVNPLRIVGGTASPLAPMLLL</sequence>
<proteinExistence type="predicted"/>
<dbReference type="Pfam" id="PF04199">
    <property type="entry name" value="Cyclase"/>
    <property type="match status" value="1"/>
</dbReference>